<gene>
    <name evidence="2" type="ORF">F2P81_013221</name>
</gene>
<dbReference type="PANTHER" id="PTHR47331">
    <property type="entry name" value="PHD-TYPE DOMAIN-CONTAINING PROTEIN"/>
    <property type="match status" value="1"/>
</dbReference>
<protein>
    <recommendedName>
        <fullName evidence="1">DUF5641 domain-containing protein</fullName>
    </recommendedName>
</protein>
<feature type="domain" description="DUF5641" evidence="1">
    <location>
        <begin position="71"/>
        <end position="148"/>
    </location>
</feature>
<evidence type="ECO:0000313" key="2">
    <source>
        <dbReference type="EMBL" id="KAF0035463.1"/>
    </source>
</evidence>
<reference evidence="2 3" key="1">
    <citation type="submission" date="2019-06" db="EMBL/GenBank/DDBJ databases">
        <title>Draft genomes of female and male turbot (Scophthalmus maximus).</title>
        <authorList>
            <person name="Xu H."/>
            <person name="Xu X.-W."/>
            <person name="Shao C."/>
            <person name="Chen S."/>
        </authorList>
    </citation>
    <scope>NUCLEOTIDE SEQUENCE [LARGE SCALE GENOMIC DNA]</scope>
    <source>
        <strain evidence="2">Ysfricsl-2016a</strain>
        <tissue evidence="2">Blood</tissue>
    </source>
</reference>
<sequence>MQYGVASHLEILGQAEDLTLRTIRQYTKTLPGSRVSFTIDPASQPTKRFPIHGAFTESCRYKVFVRTHVSEIQELTYHQSWKYVDAQNNPADAVTRGMTLSELAKPKQFSQVGLRVTKTIRSADGKVRTAEVKVDERTYTRPVAKLIELPAIPEYAPARATVDS</sequence>
<dbReference type="InterPro" id="IPR040676">
    <property type="entry name" value="DUF5641"/>
</dbReference>
<organism evidence="2 3">
    <name type="scientific">Scophthalmus maximus</name>
    <name type="common">Turbot</name>
    <name type="synonym">Psetta maxima</name>
    <dbReference type="NCBI Taxonomy" id="52904"/>
    <lineage>
        <taxon>Eukaryota</taxon>
        <taxon>Metazoa</taxon>
        <taxon>Chordata</taxon>
        <taxon>Craniata</taxon>
        <taxon>Vertebrata</taxon>
        <taxon>Euteleostomi</taxon>
        <taxon>Actinopterygii</taxon>
        <taxon>Neopterygii</taxon>
        <taxon>Teleostei</taxon>
        <taxon>Neoteleostei</taxon>
        <taxon>Acanthomorphata</taxon>
        <taxon>Carangaria</taxon>
        <taxon>Pleuronectiformes</taxon>
        <taxon>Pleuronectoidei</taxon>
        <taxon>Scophthalmidae</taxon>
        <taxon>Scophthalmus</taxon>
    </lineage>
</organism>
<evidence type="ECO:0000313" key="3">
    <source>
        <dbReference type="Proteomes" id="UP000438429"/>
    </source>
</evidence>
<dbReference type="Proteomes" id="UP000438429">
    <property type="component" value="Unassembled WGS sequence"/>
</dbReference>
<accession>A0A6A4SNA6</accession>
<dbReference type="Pfam" id="PF18701">
    <property type="entry name" value="DUF5641"/>
    <property type="match status" value="1"/>
</dbReference>
<evidence type="ECO:0000259" key="1">
    <source>
        <dbReference type="Pfam" id="PF18701"/>
    </source>
</evidence>
<name>A0A6A4SNA6_SCOMX</name>
<dbReference type="AlphaFoldDB" id="A0A6A4SNA6"/>
<comment type="caution">
    <text evidence="2">The sequence shown here is derived from an EMBL/GenBank/DDBJ whole genome shotgun (WGS) entry which is preliminary data.</text>
</comment>
<dbReference type="PANTHER" id="PTHR47331:SF1">
    <property type="entry name" value="GAG-LIKE PROTEIN"/>
    <property type="match status" value="1"/>
</dbReference>
<dbReference type="EMBL" id="VEVO01000011">
    <property type="protein sequence ID" value="KAF0035463.1"/>
    <property type="molecule type" value="Genomic_DNA"/>
</dbReference>
<proteinExistence type="predicted"/>